<evidence type="ECO:0000313" key="6">
    <source>
        <dbReference type="Proteomes" id="UP000070155"/>
    </source>
</evidence>
<feature type="region of interest" description="Disordered" evidence="1">
    <location>
        <begin position="436"/>
        <end position="468"/>
    </location>
</feature>
<keyword evidence="6" id="KW-1185">Reference proteome</keyword>
<feature type="compositionally biased region" description="Basic and acidic residues" evidence="1">
    <location>
        <begin position="443"/>
        <end position="465"/>
    </location>
</feature>
<comment type="caution">
    <text evidence="5">The sequence shown here is derived from an EMBL/GenBank/DDBJ whole genome shotgun (WGS) entry which is preliminary data.</text>
</comment>
<reference evidence="5 6" key="1">
    <citation type="journal article" date="2016" name="Sci. Rep.">
        <title>Metabolic traits of an uncultured archaeal lineage -MSBL1- from brine pools of the Red Sea.</title>
        <authorList>
            <person name="Mwirichia R."/>
            <person name="Alam I."/>
            <person name="Rashid M."/>
            <person name="Vinu M."/>
            <person name="Ba-Alawi W."/>
            <person name="Anthony Kamau A."/>
            <person name="Kamanda Ngugi D."/>
            <person name="Goker M."/>
            <person name="Klenk H.P."/>
            <person name="Bajic V."/>
            <person name="Stingl U."/>
        </authorList>
    </citation>
    <scope>NUCLEOTIDE SEQUENCE [LARGE SCALE GENOMIC DNA]</scope>
    <source>
        <strain evidence="5">SCGC-AAA259I07</strain>
    </source>
</reference>
<sequence length="570" mass="63272">MKSEEELKKLLNRIDGKGYGAYKKLKGSYEIGDYQLFVDHVQGDPYASPSRFRIRLTQLKAGFPVELFETETRKIALEDYLTRRFSDEAKRIAKGNRGSGKSGMIAVTDFGQAVLRRTSCEITGDYVEVTFVVGLPAGGRTPLSKIQGKEMIFDEITKIAENSLYFDNLEKDKVRKHVETVEDAEFIRSKLEEENLVAFLADGSILPRESGIGDKPMNEDDAVPFESPESLEASFDTPNRGEIKGMGIPEGVTLIVGGGYHGKSTLLNAIARSVYNHIPGDGREFVVTDPDAVVIRAEDGRFVENCDISPFISNVPSGLDTSGFSTEDASGSTSQAANITEALEVGAQLLLIDEDTSATNLMIRDERMQGLVAKEEEPITPLIDRIGQLYEERGVSSILVMGGSGDYFDVADNVIQMKNYLPKDVTDRAREIAEKYESKRKREGGEEFGGTKDRKPVPESIDPRKKSGKVKIKARGMDTIQFGYRNIDLSKIHQITERSQVRLIGDIIFYAAKNIFDGDTTIEEGMEKIEGLMREKGIHEFTPYKAGNYASPRKYEIAAALNRLRSLSCE</sequence>
<dbReference type="PANTHER" id="PTHR38149:SF1">
    <property type="entry name" value="ATPASE"/>
    <property type="match status" value="1"/>
</dbReference>
<name>A0A133ULH6_9EURY</name>
<dbReference type="InterPro" id="IPR049069">
    <property type="entry name" value="MRB1590-like_C"/>
</dbReference>
<dbReference type="InterPro" id="IPR019195">
    <property type="entry name" value="ABC_ATPase_put"/>
</dbReference>
<evidence type="ECO:0000259" key="2">
    <source>
        <dbReference type="Pfam" id="PF09818"/>
    </source>
</evidence>
<evidence type="ECO:0000313" key="5">
    <source>
        <dbReference type="EMBL" id="KXA95065.1"/>
    </source>
</evidence>
<dbReference type="PANTHER" id="PTHR38149">
    <property type="entry name" value="ATPASE"/>
    <property type="match status" value="1"/>
</dbReference>
<feature type="domain" description="ATPase of the ABC class C-terminal" evidence="2">
    <location>
        <begin position="171"/>
        <end position="453"/>
    </location>
</feature>
<dbReference type="AlphaFoldDB" id="A0A133ULH6"/>
<dbReference type="PATRIC" id="fig|1698266.3.peg.202"/>
<gene>
    <name evidence="5" type="ORF">AKJ36_01620</name>
</gene>
<accession>A0A133ULH6</accession>
<evidence type="ECO:0000259" key="4">
    <source>
        <dbReference type="Pfam" id="PF21117"/>
    </source>
</evidence>
<dbReference type="Pfam" id="PF09818">
    <property type="entry name" value="ABC_ATPase"/>
    <property type="match status" value="1"/>
</dbReference>
<feature type="domain" description="MRB1590-like C-terminal" evidence="4">
    <location>
        <begin position="471"/>
        <end position="569"/>
    </location>
</feature>
<evidence type="ECO:0000256" key="1">
    <source>
        <dbReference type="SAM" id="MobiDB-lite"/>
    </source>
</evidence>
<evidence type="ECO:0000259" key="3">
    <source>
        <dbReference type="Pfam" id="PF20446"/>
    </source>
</evidence>
<dbReference type="SUPFAM" id="SSF52540">
    <property type="entry name" value="P-loop containing nucleoside triphosphate hydrolases"/>
    <property type="match status" value="1"/>
</dbReference>
<proteinExistence type="predicted"/>
<dbReference type="Pfam" id="PF21117">
    <property type="entry name" value="MRB1590_C"/>
    <property type="match status" value="1"/>
</dbReference>
<dbReference type="InterPro" id="IPR046833">
    <property type="entry name" value="ABC_N"/>
</dbReference>
<dbReference type="Proteomes" id="UP000070155">
    <property type="component" value="Unassembled WGS sequence"/>
</dbReference>
<dbReference type="EMBL" id="LHXQ01000016">
    <property type="protein sequence ID" value="KXA95065.1"/>
    <property type="molecule type" value="Genomic_DNA"/>
</dbReference>
<organism evidence="5 6">
    <name type="scientific">candidate division MSBL1 archaeon SCGC-AAA259I07</name>
    <dbReference type="NCBI Taxonomy" id="1698266"/>
    <lineage>
        <taxon>Archaea</taxon>
        <taxon>Methanobacteriati</taxon>
        <taxon>Methanobacteriota</taxon>
        <taxon>candidate division MSBL1</taxon>
    </lineage>
</organism>
<dbReference type="Pfam" id="PF20446">
    <property type="entry name" value="ABC_N"/>
    <property type="match status" value="1"/>
</dbReference>
<protein>
    <submittedName>
        <fullName evidence="5">ABC transporter ATPase</fullName>
    </submittedName>
</protein>
<dbReference type="InterPro" id="IPR027417">
    <property type="entry name" value="P-loop_NTPase"/>
</dbReference>
<feature type="domain" description="ATPase of the ABC class N-terminal" evidence="3">
    <location>
        <begin position="5"/>
        <end position="165"/>
    </location>
</feature>
<dbReference type="InterPro" id="IPR046834">
    <property type="entry name" value="ABC_ATPase_C"/>
</dbReference>